<feature type="compositionally biased region" description="Basic residues" evidence="1">
    <location>
        <begin position="115"/>
        <end position="126"/>
    </location>
</feature>
<dbReference type="EMBL" id="VSSQ01111356">
    <property type="protein sequence ID" value="MPN48747.1"/>
    <property type="molecule type" value="Genomic_DNA"/>
</dbReference>
<accession>A0A645IBY7</accession>
<evidence type="ECO:0000256" key="1">
    <source>
        <dbReference type="SAM" id="MobiDB-lite"/>
    </source>
</evidence>
<evidence type="ECO:0000313" key="2">
    <source>
        <dbReference type="EMBL" id="MPN48747.1"/>
    </source>
</evidence>
<feature type="compositionally biased region" description="Basic and acidic residues" evidence="1">
    <location>
        <begin position="104"/>
        <end position="114"/>
    </location>
</feature>
<sequence length="126" mass="14136">MLAPLGRDNDNGDKRVHIRQHLKNGPPVIAAQVDIQDGQINRILSELLDCLGRVPGGKDLETLGLKQLLQRAANRSIVIYNKQILHITSPFPILMNTVLYPEPSDGHVRAESPRRRSSRHPARRNT</sequence>
<proteinExistence type="predicted"/>
<name>A0A645IBY7_9ZZZZ</name>
<feature type="region of interest" description="Disordered" evidence="1">
    <location>
        <begin position="102"/>
        <end position="126"/>
    </location>
</feature>
<dbReference type="AlphaFoldDB" id="A0A645IBY7"/>
<organism evidence="2">
    <name type="scientific">bioreactor metagenome</name>
    <dbReference type="NCBI Taxonomy" id="1076179"/>
    <lineage>
        <taxon>unclassified sequences</taxon>
        <taxon>metagenomes</taxon>
        <taxon>ecological metagenomes</taxon>
    </lineage>
</organism>
<reference evidence="2" key="1">
    <citation type="submission" date="2019-08" db="EMBL/GenBank/DDBJ databases">
        <authorList>
            <person name="Kucharzyk K."/>
            <person name="Murdoch R.W."/>
            <person name="Higgins S."/>
            <person name="Loffler F."/>
        </authorList>
    </citation>
    <scope>NUCLEOTIDE SEQUENCE</scope>
</reference>
<gene>
    <name evidence="2" type="ORF">SDC9_196359</name>
</gene>
<protein>
    <submittedName>
        <fullName evidence="2">Uncharacterized protein</fullName>
    </submittedName>
</protein>
<comment type="caution">
    <text evidence="2">The sequence shown here is derived from an EMBL/GenBank/DDBJ whole genome shotgun (WGS) entry which is preliminary data.</text>
</comment>